<evidence type="ECO:0000313" key="4">
    <source>
        <dbReference type="Proteomes" id="UP000034368"/>
    </source>
</evidence>
<keyword evidence="1" id="KW-0472">Membrane</keyword>
<comment type="caution">
    <text evidence="3">The sequence shown here is derived from an EMBL/GenBank/DDBJ whole genome shotgun (WGS) entry which is preliminary data.</text>
</comment>
<organism evidence="3 4">
    <name type="scientific">Candidatus Yanofskybacteria bacterium GW2011_GWB1_45_11</name>
    <dbReference type="NCBI Taxonomy" id="1619026"/>
    <lineage>
        <taxon>Bacteria</taxon>
        <taxon>Candidatus Yanofskyibacteriota</taxon>
    </lineage>
</organism>
<dbReference type="CDD" id="cd03407">
    <property type="entry name" value="SPFH_like_u4"/>
    <property type="match status" value="1"/>
</dbReference>
<accession>A0A0G1P0H7</accession>
<dbReference type="PATRIC" id="fig|1619026.3.peg.482"/>
<dbReference type="InterPro" id="IPR050710">
    <property type="entry name" value="Band7/mec-2_domain"/>
</dbReference>
<dbReference type="SUPFAM" id="SSF117892">
    <property type="entry name" value="Band 7/SPFH domain"/>
    <property type="match status" value="1"/>
</dbReference>
<dbReference type="PANTHER" id="PTHR43327:SF10">
    <property type="entry name" value="STOMATIN-LIKE PROTEIN 2, MITOCHONDRIAL"/>
    <property type="match status" value="1"/>
</dbReference>
<evidence type="ECO:0000256" key="1">
    <source>
        <dbReference type="SAM" id="Phobius"/>
    </source>
</evidence>
<keyword evidence="1" id="KW-0812">Transmembrane</keyword>
<keyword evidence="1" id="KW-1133">Transmembrane helix</keyword>
<dbReference type="Proteomes" id="UP000034368">
    <property type="component" value="Unassembled WGS sequence"/>
</dbReference>
<reference evidence="3 4" key="1">
    <citation type="journal article" date="2015" name="Nature">
        <title>rRNA introns, odd ribosomes, and small enigmatic genomes across a large radiation of phyla.</title>
        <authorList>
            <person name="Brown C.T."/>
            <person name="Hug L.A."/>
            <person name="Thomas B.C."/>
            <person name="Sharon I."/>
            <person name="Castelle C.J."/>
            <person name="Singh A."/>
            <person name="Wilkins M.J."/>
            <person name="Williams K.H."/>
            <person name="Banfield J.F."/>
        </authorList>
    </citation>
    <scope>NUCLEOTIDE SEQUENCE [LARGE SCALE GENOMIC DNA]</scope>
</reference>
<dbReference type="InterPro" id="IPR036013">
    <property type="entry name" value="Band_7/SPFH_dom_sf"/>
</dbReference>
<dbReference type="Gene3D" id="3.30.479.30">
    <property type="entry name" value="Band 7 domain"/>
    <property type="match status" value="1"/>
</dbReference>
<evidence type="ECO:0000313" key="3">
    <source>
        <dbReference type="EMBL" id="KKT89874.1"/>
    </source>
</evidence>
<protein>
    <submittedName>
        <fullName evidence="3">Band 7 protein</fullName>
    </submittedName>
</protein>
<dbReference type="EMBL" id="LCKD01000012">
    <property type="protein sequence ID" value="KKT89874.1"/>
    <property type="molecule type" value="Genomic_DNA"/>
</dbReference>
<sequence>METTADQIVFLVVYGAAGLLVLLTLTFSFFTVGQQTAAVTQRFGKFVRVASSGLNFKTPWIDWVAGRINLRVQQLDVKVETKTEDNVFVQFVVSVQYFVMPEKVYEAFYKLDDPTKQITSFVFDVVRARVPGIKLDDVFQKKDEIADAVKGELAQVMDDFGYGIVKALVTDIDPDAKVKESMNEINAAQRLRMAAGEKGEADRILKVKAAEAEAQSKALQGKGIADQRKAIVDGLRESVAEFEKAVPGTSAQDVMQLVLMTQYFDTLKEIGASSQTNTILIPHSPGNLSDLTAQMRNAMITADQVVRPNSSGGEPKSA</sequence>
<dbReference type="AlphaFoldDB" id="A0A0G1P0H7"/>
<proteinExistence type="predicted"/>
<name>A0A0G1P0H7_9BACT</name>
<evidence type="ECO:0000259" key="2">
    <source>
        <dbReference type="SMART" id="SM00244"/>
    </source>
</evidence>
<dbReference type="Pfam" id="PF01145">
    <property type="entry name" value="Band_7"/>
    <property type="match status" value="1"/>
</dbReference>
<feature type="transmembrane region" description="Helical" evidence="1">
    <location>
        <begin position="12"/>
        <end position="32"/>
    </location>
</feature>
<dbReference type="InterPro" id="IPR001107">
    <property type="entry name" value="Band_7"/>
</dbReference>
<dbReference type="PANTHER" id="PTHR43327">
    <property type="entry name" value="STOMATIN-LIKE PROTEIN 2, MITOCHONDRIAL"/>
    <property type="match status" value="1"/>
</dbReference>
<feature type="domain" description="Band 7" evidence="2">
    <location>
        <begin position="27"/>
        <end position="186"/>
    </location>
</feature>
<dbReference type="SMART" id="SM00244">
    <property type="entry name" value="PHB"/>
    <property type="match status" value="1"/>
</dbReference>
<gene>
    <name evidence="3" type="ORF">UW90_C0012G0003</name>
</gene>